<keyword evidence="6" id="KW-0862">Zinc</keyword>
<keyword evidence="3" id="KW-0645">Protease</keyword>
<gene>
    <name evidence="11" type="primary">pepO_4</name>
    <name evidence="11" type="ORF">DSM104443_04259</name>
</gene>
<dbReference type="Gene3D" id="1.10.1380.10">
    <property type="entry name" value="Neutral endopeptidase , domain2"/>
    <property type="match status" value="1"/>
</dbReference>
<dbReference type="PANTHER" id="PTHR11733">
    <property type="entry name" value="ZINC METALLOPROTEASE FAMILY M13 NEPRILYSIN-RELATED"/>
    <property type="match status" value="1"/>
</dbReference>
<dbReference type="GO" id="GO:0005886">
    <property type="term" value="C:plasma membrane"/>
    <property type="evidence" value="ECO:0007669"/>
    <property type="project" value="TreeGrafter"/>
</dbReference>
<evidence type="ECO:0000259" key="10">
    <source>
        <dbReference type="Pfam" id="PF05649"/>
    </source>
</evidence>
<evidence type="ECO:0000256" key="5">
    <source>
        <dbReference type="ARBA" id="ARBA00022801"/>
    </source>
</evidence>
<evidence type="ECO:0000256" key="6">
    <source>
        <dbReference type="ARBA" id="ARBA00022833"/>
    </source>
</evidence>
<dbReference type="Proteomes" id="UP000501534">
    <property type="component" value="Chromosome"/>
</dbReference>
<keyword evidence="5 11" id="KW-0378">Hydrolase</keyword>
<accession>A0A6M4H3S0</accession>
<evidence type="ECO:0000256" key="7">
    <source>
        <dbReference type="ARBA" id="ARBA00023049"/>
    </source>
</evidence>
<feature type="domain" description="Peptidase M13 N-terminal" evidence="10">
    <location>
        <begin position="43"/>
        <end position="424"/>
    </location>
</feature>
<evidence type="ECO:0000259" key="9">
    <source>
        <dbReference type="Pfam" id="PF01431"/>
    </source>
</evidence>
<evidence type="ECO:0000256" key="4">
    <source>
        <dbReference type="ARBA" id="ARBA00022723"/>
    </source>
</evidence>
<evidence type="ECO:0000256" key="2">
    <source>
        <dbReference type="ARBA" id="ARBA00007357"/>
    </source>
</evidence>
<dbReference type="SUPFAM" id="SSF55486">
    <property type="entry name" value="Metalloproteases ('zincins'), catalytic domain"/>
    <property type="match status" value="1"/>
</dbReference>
<dbReference type="GO" id="GO:0004222">
    <property type="term" value="F:metalloendopeptidase activity"/>
    <property type="evidence" value="ECO:0007669"/>
    <property type="project" value="InterPro"/>
</dbReference>
<dbReference type="PRINTS" id="PR00786">
    <property type="entry name" value="NEPRILYSIN"/>
</dbReference>
<proteinExistence type="inferred from homology"/>
<dbReference type="PROSITE" id="PS51885">
    <property type="entry name" value="NEPRILYSIN"/>
    <property type="match status" value="1"/>
</dbReference>
<name>A0A6M4H3S0_9PROT</name>
<dbReference type="InterPro" id="IPR008753">
    <property type="entry name" value="Peptidase_M13_N"/>
</dbReference>
<keyword evidence="8" id="KW-0732">Signal</keyword>
<keyword evidence="12" id="KW-1185">Reference proteome</keyword>
<organism evidence="11 12">
    <name type="scientific">Usitatibacter rugosus</name>
    <dbReference type="NCBI Taxonomy" id="2732067"/>
    <lineage>
        <taxon>Bacteria</taxon>
        <taxon>Pseudomonadati</taxon>
        <taxon>Pseudomonadota</taxon>
        <taxon>Betaproteobacteria</taxon>
        <taxon>Nitrosomonadales</taxon>
        <taxon>Usitatibacteraceae</taxon>
        <taxon>Usitatibacter</taxon>
    </lineage>
</organism>
<dbReference type="InterPro" id="IPR024079">
    <property type="entry name" value="MetalloPept_cat_dom_sf"/>
</dbReference>
<dbReference type="EMBL" id="CP053069">
    <property type="protein sequence ID" value="QJR13164.1"/>
    <property type="molecule type" value="Genomic_DNA"/>
</dbReference>
<evidence type="ECO:0000256" key="3">
    <source>
        <dbReference type="ARBA" id="ARBA00022670"/>
    </source>
</evidence>
<evidence type="ECO:0000256" key="1">
    <source>
        <dbReference type="ARBA" id="ARBA00001947"/>
    </source>
</evidence>
<keyword evidence="4" id="KW-0479">Metal-binding</keyword>
<dbReference type="Pfam" id="PF05649">
    <property type="entry name" value="Peptidase_M13_N"/>
    <property type="match status" value="1"/>
</dbReference>
<dbReference type="InterPro" id="IPR042089">
    <property type="entry name" value="Peptidase_M13_dom_2"/>
</dbReference>
<comment type="similarity">
    <text evidence="2">Belongs to the peptidase M13 family.</text>
</comment>
<evidence type="ECO:0000256" key="8">
    <source>
        <dbReference type="SAM" id="SignalP"/>
    </source>
</evidence>
<dbReference type="InterPro" id="IPR018497">
    <property type="entry name" value="Peptidase_M13_C"/>
</dbReference>
<dbReference type="KEGG" id="uru:DSM104443_04259"/>
<reference evidence="11 12" key="1">
    <citation type="submission" date="2020-04" db="EMBL/GenBank/DDBJ databases">
        <title>Usitatibacter rugosus gen. nov., sp. nov. and Usitatibacter palustris sp. nov., novel members of Usitatibacteraceae fam. nov. within the order Nitrosomonadales isolated from soil.</title>
        <authorList>
            <person name="Huber K.J."/>
            <person name="Neumann-Schaal M."/>
            <person name="Geppert A."/>
            <person name="Luckner M."/>
            <person name="Wanner G."/>
            <person name="Overmann J."/>
        </authorList>
    </citation>
    <scope>NUCLEOTIDE SEQUENCE [LARGE SCALE GENOMIC DNA]</scope>
    <source>
        <strain evidence="11 12">0125_3</strain>
    </source>
</reference>
<sequence>MRKLLLPLLLAAAGASAQQDAPVTTFPYTPGLDVNAMDRTADPCVDFYQFTCGGWVKNNPIPADQAKWSVYGKLTQDNQRYLWGILDELAKKTDGRDANQQKIGDFFASCMDEARIEKLGNTPVQTYLNLIRDMSTKKDLPRVLAKLHLLTGEGGFYFSFGSNQDFADSEQVIAFASSGGLGLPDRDYYLKDDEKSKGIREKYVAHVAKMLEMIGDKPADAKRNADTVMKIETALAGASLTRVERRDPYKIFHKMDLAGLQALTPGFDWTVYMRTTGLPKVGAVNVTQPKFYEELERQWNSNTLASIKTYLRWHTVSAAAPLLSSKFVDANFEFYSKTLRGVEKLRPRWKRCVTQVDGQLGEALGREFVNRAFSPDLKEKTLRMTKQIETAMDKDIDGLDWMSAPTKVRAKEKLHTIVNKIGYPDTWRDYGLVQVKRADYFGNVERATLFETKRQLAKIGKPLDRKEWAMTPPTVNAYFDPQMNDINFPAGVLQPPLFDPKMDDAPGYGNTGGTIGHELTHGFDDEGRKFDAKGNLKDWWGQADEKAFEDRAQCIRDQYSTYTIVDDIKINGALTSGEDIADLGGLILAWMAWKEQTANQRLTPIEGMTPEQRFFVGYAQWACENERPENARVKAITDPHSPGKYRVNGLVVNMQQFQEAFSCKAGQPMAPEKRCRVW</sequence>
<dbReference type="InterPro" id="IPR000718">
    <property type="entry name" value="Peptidase_M13"/>
</dbReference>
<dbReference type="GO" id="GO:0016485">
    <property type="term" value="P:protein processing"/>
    <property type="evidence" value="ECO:0007669"/>
    <property type="project" value="TreeGrafter"/>
</dbReference>
<dbReference type="EC" id="3.4.24.-" evidence="11"/>
<dbReference type="Pfam" id="PF01431">
    <property type="entry name" value="Peptidase_M13"/>
    <property type="match status" value="1"/>
</dbReference>
<protein>
    <submittedName>
        <fullName evidence="11">Neutral endopeptidase</fullName>
        <ecNumber evidence="11">3.4.24.-</ecNumber>
    </submittedName>
</protein>
<evidence type="ECO:0000313" key="11">
    <source>
        <dbReference type="EMBL" id="QJR13164.1"/>
    </source>
</evidence>
<dbReference type="RefSeq" id="WP_171096001.1">
    <property type="nucleotide sequence ID" value="NZ_CP053069.1"/>
</dbReference>
<dbReference type="PANTHER" id="PTHR11733:SF167">
    <property type="entry name" value="FI17812P1-RELATED"/>
    <property type="match status" value="1"/>
</dbReference>
<dbReference type="CDD" id="cd08662">
    <property type="entry name" value="M13"/>
    <property type="match status" value="1"/>
</dbReference>
<keyword evidence="7" id="KW-0482">Metalloprotease</keyword>
<dbReference type="GO" id="GO:0046872">
    <property type="term" value="F:metal ion binding"/>
    <property type="evidence" value="ECO:0007669"/>
    <property type="project" value="UniProtKB-KW"/>
</dbReference>
<dbReference type="Gene3D" id="3.40.390.10">
    <property type="entry name" value="Collagenase (Catalytic Domain)"/>
    <property type="match status" value="1"/>
</dbReference>
<comment type="cofactor">
    <cofactor evidence="1">
        <name>Zn(2+)</name>
        <dbReference type="ChEBI" id="CHEBI:29105"/>
    </cofactor>
</comment>
<feature type="domain" description="Peptidase M13 C-terminal" evidence="9">
    <location>
        <begin position="476"/>
        <end position="677"/>
    </location>
</feature>
<dbReference type="AlphaFoldDB" id="A0A6M4H3S0"/>
<evidence type="ECO:0000313" key="12">
    <source>
        <dbReference type="Proteomes" id="UP000501534"/>
    </source>
</evidence>
<feature type="chain" id="PRO_5026863177" evidence="8">
    <location>
        <begin position="18"/>
        <end position="678"/>
    </location>
</feature>
<feature type="signal peptide" evidence="8">
    <location>
        <begin position="1"/>
        <end position="17"/>
    </location>
</feature>